<evidence type="ECO:0000313" key="1">
    <source>
        <dbReference type="EMBL" id="SNS86415.1"/>
    </source>
</evidence>
<gene>
    <name evidence="1" type="ORF">SAMN06265795_10818</name>
</gene>
<dbReference type="SUPFAM" id="SSF140736">
    <property type="entry name" value="Rv1873-like"/>
    <property type="match status" value="1"/>
</dbReference>
<dbReference type="Proteomes" id="UP000198284">
    <property type="component" value="Unassembled WGS sequence"/>
</dbReference>
<dbReference type="InterPro" id="IPR036287">
    <property type="entry name" value="Rv1873-like_sf"/>
</dbReference>
<dbReference type="OrthoDB" id="9801870at2"/>
<name>A0A239HYL9_9BURK</name>
<proteinExistence type="predicted"/>
<accession>A0A239HYL9</accession>
<dbReference type="InterPro" id="IPR014937">
    <property type="entry name" value="DUF1810"/>
</dbReference>
<dbReference type="Pfam" id="PF08837">
    <property type="entry name" value="DUF1810"/>
    <property type="match status" value="1"/>
</dbReference>
<dbReference type="RefSeq" id="WP_089399797.1">
    <property type="nucleotide sequence ID" value="NZ_FZOT01000008.1"/>
</dbReference>
<dbReference type="EMBL" id="FZOT01000008">
    <property type="protein sequence ID" value="SNS86415.1"/>
    <property type="molecule type" value="Genomic_DNA"/>
</dbReference>
<organism evidence="1 2">
    <name type="scientific">Noviherbaspirillum humi</name>
    <dbReference type="NCBI Taxonomy" id="1688639"/>
    <lineage>
        <taxon>Bacteria</taxon>
        <taxon>Pseudomonadati</taxon>
        <taxon>Pseudomonadota</taxon>
        <taxon>Betaproteobacteria</taxon>
        <taxon>Burkholderiales</taxon>
        <taxon>Oxalobacteraceae</taxon>
        <taxon>Noviherbaspirillum</taxon>
    </lineage>
</organism>
<keyword evidence="2" id="KW-1185">Reference proteome</keyword>
<evidence type="ECO:0000313" key="2">
    <source>
        <dbReference type="Proteomes" id="UP000198284"/>
    </source>
</evidence>
<dbReference type="Gene3D" id="1.25.40.380">
    <property type="entry name" value="Protein of unknown function DUF1810"/>
    <property type="match status" value="1"/>
</dbReference>
<protein>
    <submittedName>
        <fullName evidence="1">Uncharacterized protein, DUF1810 family</fullName>
    </submittedName>
</protein>
<sequence length="143" mass="16098">MQDEYHLDRFLLAQAPVYDDVVEELRQGRKRSHWMWFVFPQITGLGRSAMANHYAIASLDEARAYLAHPVLGARLRECATLALNSPQPSALALFGPPDDMKFRSCMTLFAEAAPQELVFAACLRKFFDGRPDAATLEALRAQQ</sequence>
<dbReference type="PIRSF" id="PIRSF008546">
    <property type="entry name" value="UCP008546"/>
    <property type="match status" value="1"/>
</dbReference>
<reference evidence="1 2" key="1">
    <citation type="submission" date="2017-06" db="EMBL/GenBank/DDBJ databases">
        <authorList>
            <person name="Kim H.J."/>
            <person name="Triplett B.A."/>
        </authorList>
    </citation>
    <scope>NUCLEOTIDE SEQUENCE [LARGE SCALE GENOMIC DNA]</scope>
    <source>
        <strain evidence="1 2">U15</strain>
    </source>
</reference>
<dbReference type="AlphaFoldDB" id="A0A239HYL9"/>